<evidence type="ECO:0000313" key="3">
    <source>
        <dbReference type="Proteomes" id="UP000290204"/>
    </source>
</evidence>
<dbReference type="Proteomes" id="UP000290204">
    <property type="component" value="Unassembled WGS sequence"/>
</dbReference>
<organism evidence="2 3">
    <name type="scientific">Lacibacter luteus</name>
    <dbReference type="NCBI Taxonomy" id="2508719"/>
    <lineage>
        <taxon>Bacteria</taxon>
        <taxon>Pseudomonadati</taxon>
        <taxon>Bacteroidota</taxon>
        <taxon>Chitinophagia</taxon>
        <taxon>Chitinophagales</taxon>
        <taxon>Chitinophagaceae</taxon>
        <taxon>Lacibacter</taxon>
    </lineage>
</organism>
<keyword evidence="3" id="KW-1185">Reference proteome</keyword>
<sequence length="287" mass="30319">MILVTGATGQLGTIVVNELLKKVPAAGLAVLVRDENKAAAFKQQGVSVRVAAYQDAAALATALQGVDKVLLISSSDFNDRFGQHKNVVDAAKQAGVKHLLYTGVTMQNFETSPLNGFMSDHYQTDAYIKASGLTYTLLQNSLYTDVIPMFAGPQAVDTGIFFPAGDGKVSFAARQDLGEAAANVLITEGHENKTYALTGDVAYSFAEISTTLAGLAGKTVNYISPEPAAFEEALKGFGLPAEIIGMSSTFAAGIKNNDFNYVSSTLEQLLGRKPTTLAAYLKGAYNL</sequence>
<dbReference type="Gene3D" id="3.40.50.720">
    <property type="entry name" value="NAD(P)-binding Rossmann-like Domain"/>
    <property type="match status" value="1"/>
</dbReference>
<dbReference type="PANTHER" id="PTHR47129">
    <property type="entry name" value="QUINONE OXIDOREDUCTASE 2"/>
    <property type="match status" value="1"/>
</dbReference>
<dbReference type="Pfam" id="PF05368">
    <property type="entry name" value="NmrA"/>
    <property type="match status" value="1"/>
</dbReference>
<dbReference type="InterPro" id="IPR008030">
    <property type="entry name" value="NmrA-like"/>
</dbReference>
<dbReference type="InterPro" id="IPR052718">
    <property type="entry name" value="NmrA-type_oxidoreductase"/>
</dbReference>
<proteinExistence type="predicted"/>
<evidence type="ECO:0000259" key="1">
    <source>
        <dbReference type="Pfam" id="PF05368"/>
    </source>
</evidence>
<name>A0A4Q1CK89_9BACT</name>
<reference evidence="2 3" key="1">
    <citation type="submission" date="2019-01" db="EMBL/GenBank/DDBJ databases">
        <title>Lacibacter sp. strain TTM-7.</title>
        <authorList>
            <person name="Chen W.-M."/>
        </authorList>
    </citation>
    <scope>NUCLEOTIDE SEQUENCE [LARGE SCALE GENOMIC DNA]</scope>
    <source>
        <strain evidence="2 3">TTM-7</strain>
    </source>
</reference>
<evidence type="ECO:0000313" key="2">
    <source>
        <dbReference type="EMBL" id="RXK60784.1"/>
    </source>
</evidence>
<dbReference type="OrthoDB" id="9780595at2"/>
<feature type="domain" description="NmrA-like" evidence="1">
    <location>
        <begin position="2"/>
        <end position="281"/>
    </location>
</feature>
<dbReference type="SUPFAM" id="SSF51735">
    <property type="entry name" value="NAD(P)-binding Rossmann-fold domains"/>
    <property type="match status" value="1"/>
</dbReference>
<dbReference type="EMBL" id="SDHW01000002">
    <property type="protein sequence ID" value="RXK60784.1"/>
    <property type="molecule type" value="Genomic_DNA"/>
</dbReference>
<protein>
    <submittedName>
        <fullName evidence="2">SDR family oxidoreductase</fullName>
    </submittedName>
</protein>
<dbReference type="InterPro" id="IPR036291">
    <property type="entry name" value="NAD(P)-bd_dom_sf"/>
</dbReference>
<gene>
    <name evidence="2" type="ORF">ESA94_09990</name>
</gene>
<dbReference type="PANTHER" id="PTHR47129:SF1">
    <property type="entry name" value="NMRA-LIKE DOMAIN-CONTAINING PROTEIN"/>
    <property type="match status" value="1"/>
</dbReference>
<accession>A0A4Q1CK89</accession>
<dbReference type="CDD" id="cd05269">
    <property type="entry name" value="TMR_SDR_a"/>
    <property type="match status" value="1"/>
</dbReference>
<dbReference type="Gene3D" id="3.90.25.10">
    <property type="entry name" value="UDP-galactose 4-epimerase, domain 1"/>
    <property type="match status" value="1"/>
</dbReference>
<comment type="caution">
    <text evidence="2">The sequence shown here is derived from an EMBL/GenBank/DDBJ whole genome shotgun (WGS) entry which is preliminary data.</text>
</comment>
<dbReference type="AlphaFoldDB" id="A0A4Q1CK89"/>
<dbReference type="RefSeq" id="WP_129130745.1">
    <property type="nucleotide sequence ID" value="NZ_SDHW01000002.1"/>
</dbReference>